<evidence type="ECO:0000313" key="6">
    <source>
        <dbReference type="Proteomes" id="UP000396862"/>
    </source>
</evidence>
<sequence>MKKTALLLLLILPLVSQAQDNKKGISLSLKGGLTLANMYGEDVQSETDLNGSSPDNFYANNPASNRLKPGMNFGGVLDFRFSNLLSLGIGTSYIQKGDRINATQHWNNDLQDFEPVDGRIDWIQNYLTLDVPLKIYFPVKENELYLQGGPTFAKLLNSKEKGKVTVGGTDYTYENDRGANDTEPGFLLGAGYLWSMTDKPGDILIEFIWNRTVGKSYGRDLIPNPMHYYNQTFSLNVGYRFNWYKE</sequence>
<name>A0A2P8C6C5_9BACT</name>
<keyword evidence="1" id="KW-0732">Signal</keyword>
<dbReference type="EMBL" id="PYGC01000015">
    <property type="protein sequence ID" value="PSK80519.1"/>
    <property type="molecule type" value="Genomic_DNA"/>
</dbReference>
<dbReference type="AlphaFoldDB" id="A0A2P8C6C5"/>
<dbReference type="Proteomes" id="UP000396862">
    <property type="component" value="Unassembled WGS sequence"/>
</dbReference>
<evidence type="ECO:0000259" key="2">
    <source>
        <dbReference type="Pfam" id="PF13568"/>
    </source>
</evidence>
<evidence type="ECO:0000313" key="3">
    <source>
        <dbReference type="EMBL" id="GET22706.1"/>
    </source>
</evidence>
<feature type="domain" description="Outer membrane protein beta-barrel" evidence="2">
    <location>
        <begin position="17"/>
        <end position="192"/>
    </location>
</feature>
<evidence type="ECO:0000313" key="5">
    <source>
        <dbReference type="Proteomes" id="UP000240621"/>
    </source>
</evidence>
<reference evidence="4 5" key="1">
    <citation type="submission" date="2018-03" db="EMBL/GenBank/DDBJ databases">
        <title>Genomic Encyclopedia of Archaeal and Bacterial Type Strains, Phase II (KMG-II): from individual species to whole genera.</title>
        <authorList>
            <person name="Goeker M."/>
        </authorList>
    </citation>
    <scope>NUCLEOTIDE SEQUENCE [LARGE SCALE GENOMIC DNA]</scope>
    <source>
        <strain evidence="4 5">DSM 27267</strain>
    </source>
</reference>
<dbReference type="SUPFAM" id="SSF56925">
    <property type="entry name" value="OMPA-like"/>
    <property type="match status" value="1"/>
</dbReference>
<dbReference type="Pfam" id="PF13568">
    <property type="entry name" value="OMP_b-brl_2"/>
    <property type="match status" value="1"/>
</dbReference>
<reference evidence="3 6" key="2">
    <citation type="submission" date="2019-10" db="EMBL/GenBank/DDBJ databases">
        <title>Prolixibacter strains distinguished by the presence of nitrate reductase genes were adept at nitrate-dependent anaerobic corrosion of metallic iron and carbon steel.</title>
        <authorList>
            <person name="Iino T."/>
            <person name="Shono N."/>
            <person name="Ito K."/>
            <person name="Nakamura R."/>
            <person name="Sueoka K."/>
            <person name="Harayama S."/>
            <person name="Ohkuma M."/>
        </authorList>
    </citation>
    <scope>NUCLEOTIDE SEQUENCE [LARGE SCALE GENOMIC DNA]</scope>
    <source>
        <strain evidence="3 6">MIC1-1</strain>
    </source>
</reference>
<evidence type="ECO:0000256" key="1">
    <source>
        <dbReference type="SAM" id="SignalP"/>
    </source>
</evidence>
<feature type="signal peptide" evidence="1">
    <location>
        <begin position="1"/>
        <end position="18"/>
    </location>
</feature>
<evidence type="ECO:0000313" key="4">
    <source>
        <dbReference type="EMBL" id="PSK80519.1"/>
    </source>
</evidence>
<organism evidence="4 5">
    <name type="scientific">Prolixibacter denitrificans</name>
    <dbReference type="NCBI Taxonomy" id="1541063"/>
    <lineage>
        <taxon>Bacteria</taxon>
        <taxon>Pseudomonadati</taxon>
        <taxon>Bacteroidota</taxon>
        <taxon>Bacteroidia</taxon>
        <taxon>Marinilabiliales</taxon>
        <taxon>Prolixibacteraceae</taxon>
        <taxon>Prolixibacter</taxon>
    </lineage>
</organism>
<accession>A0A2P8C6C5</accession>
<protein>
    <submittedName>
        <fullName evidence="4">Outer membrane protein with beta-barrel domain</fullName>
    </submittedName>
</protein>
<dbReference type="RefSeq" id="WP_106543813.1">
    <property type="nucleotide sequence ID" value="NZ_BLAU01000001.1"/>
</dbReference>
<dbReference type="InterPro" id="IPR011250">
    <property type="entry name" value="OMP/PagP_B-barrel"/>
</dbReference>
<feature type="chain" id="PRO_5015118435" evidence="1">
    <location>
        <begin position="19"/>
        <end position="246"/>
    </location>
</feature>
<comment type="caution">
    <text evidence="4">The sequence shown here is derived from an EMBL/GenBank/DDBJ whole genome shotgun (WGS) entry which is preliminary data.</text>
</comment>
<dbReference type="EMBL" id="BLAU01000001">
    <property type="protein sequence ID" value="GET22706.1"/>
    <property type="molecule type" value="Genomic_DNA"/>
</dbReference>
<proteinExistence type="predicted"/>
<keyword evidence="6" id="KW-1185">Reference proteome</keyword>
<dbReference type="InterPro" id="IPR025665">
    <property type="entry name" value="Beta-barrel_OMP_2"/>
</dbReference>
<dbReference type="OrthoDB" id="1494695at2"/>
<dbReference type="Proteomes" id="UP000240621">
    <property type="component" value="Unassembled WGS sequence"/>
</dbReference>
<gene>
    <name evidence="4" type="ORF">CLV93_11549</name>
    <name evidence="3" type="ORF">JCM18694_29520</name>
</gene>